<gene>
    <name evidence="1" type="ORF">PsorP6_012396</name>
</gene>
<sequence>MLMNEADAMFKENDAPDDKDEYAEEIIKVEMVLTKIKTADSADVDQPVARHEQPLAHNERHSANNSTEGGEVEDRKRRLTQTVIKCKR</sequence>
<keyword evidence="2" id="KW-1185">Reference proteome</keyword>
<evidence type="ECO:0000313" key="1">
    <source>
        <dbReference type="EMBL" id="KAI9917182.1"/>
    </source>
</evidence>
<name>A0ACC0WEJ4_9STRA</name>
<comment type="caution">
    <text evidence="1">The sequence shown here is derived from an EMBL/GenBank/DDBJ whole genome shotgun (WGS) entry which is preliminary data.</text>
</comment>
<protein>
    <submittedName>
        <fullName evidence="1">Uncharacterized protein</fullName>
    </submittedName>
</protein>
<proteinExistence type="predicted"/>
<dbReference type="EMBL" id="CM047592">
    <property type="protein sequence ID" value="KAI9917182.1"/>
    <property type="molecule type" value="Genomic_DNA"/>
</dbReference>
<evidence type="ECO:0000313" key="2">
    <source>
        <dbReference type="Proteomes" id="UP001163321"/>
    </source>
</evidence>
<accession>A0ACC0WEJ4</accession>
<reference evidence="1 2" key="1">
    <citation type="journal article" date="2022" name="bioRxiv">
        <title>The genome of the oomycete Peronosclerospora sorghi, a cosmopolitan pathogen of maize and sorghum, is inflated with dispersed pseudogenes.</title>
        <authorList>
            <person name="Fletcher K."/>
            <person name="Martin F."/>
            <person name="Isakeit T."/>
            <person name="Cavanaugh K."/>
            <person name="Magill C."/>
            <person name="Michelmore R."/>
        </authorList>
    </citation>
    <scope>NUCLEOTIDE SEQUENCE [LARGE SCALE GENOMIC DNA]</scope>
    <source>
        <strain evidence="1">P6</strain>
    </source>
</reference>
<dbReference type="Proteomes" id="UP001163321">
    <property type="component" value="Chromosome 13"/>
</dbReference>
<organism evidence="1 2">
    <name type="scientific">Peronosclerospora sorghi</name>
    <dbReference type="NCBI Taxonomy" id="230839"/>
    <lineage>
        <taxon>Eukaryota</taxon>
        <taxon>Sar</taxon>
        <taxon>Stramenopiles</taxon>
        <taxon>Oomycota</taxon>
        <taxon>Peronosporomycetes</taxon>
        <taxon>Peronosporales</taxon>
        <taxon>Peronosporaceae</taxon>
        <taxon>Peronosclerospora</taxon>
    </lineage>
</organism>